<protein>
    <submittedName>
        <fullName evidence="1">Uncharacterized protein</fullName>
    </submittedName>
</protein>
<dbReference type="GeneID" id="26737094"/>
<organism evidence="1 2">
    <name type="scientific">Methanobrevibacter millerae</name>
    <dbReference type="NCBI Taxonomy" id="230361"/>
    <lineage>
        <taxon>Archaea</taxon>
        <taxon>Methanobacteriati</taxon>
        <taxon>Methanobacteriota</taxon>
        <taxon>Methanomada group</taxon>
        <taxon>Methanobacteria</taxon>
        <taxon>Methanobacteriales</taxon>
        <taxon>Methanobacteriaceae</taxon>
        <taxon>Methanobrevibacter</taxon>
    </lineage>
</organism>
<proteinExistence type="predicted"/>
<dbReference type="RefSeq" id="WP_058740359.1">
    <property type="nucleotide sequence ID" value="NZ_CP011266.1"/>
</dbReference>
<dbReference type="Proteomes" id="UP000067738">
    <property type="component" value="Chromosome"/>
</dbReference>
<dbReference type="OrthoDB" id="75166at2157"/>
<keyword evidence="2" id="KW-1185">Reference proteome</keyword>
<accession>A0A0U3D009</accession>
<dbReference type="KEGG" id="mmil:sm9_2136"/>
<sequence>MKVFDKFILGDTESIDWCFENTHFNQRLAQNGIKREYIVDTVMYEEPLRYEKSGNDEYEVIYEAPANKDYKELKLIFACHGNTIDLVTIMPNFQTATNRQKKKYQSDKRKDIEKKRLKAIAKRKW</sequence>
<gene>
    <name evidence="1" type="ORF">sm9_2136</name>
</gene>
<evidence type="ECO:0000313" key="1">
    <source>
        <dbReference type="EMBL" id="ALT69892.1"/>
    </source>
</evidence>
<dbReference type="AlphaFoldDB" id="A0A0U3D009"/>
<evidence type="ECO:0000313" key="2">
    <source>
        <dbReference type="Proteomes" id="UP000067738"/>
    </source>
</evidence>
<dbReference type="PATRIC" id="fig|230361.4.peg.2209"/>
<reference evidence="1 2" key="1">
    <citation type="submission" date="2015-04" db="EMBL/GenBank/DDBJ databases">
        <title>The complete genome sequence of the rumen methanogen Methanobrevibacter millerae SM9.</title>
        <authorList>
            <person name="Leahy S.C."/>
            <person name="Kelly W.J."/>
            <person name="Pacheco D.M."/>
            <person name="Li D."/>
            <person name="Altermann E."/>
            <person name="Attwood G.T."/>
        </authorList>
    </citation>
    <scope>NUCLEOTIDE SEQUENCE [LARGE SCALE GENOMIC DNA]</scope>
    <source>
        <strain evidence="1 2">SM9</strain>
    </source>
</reference>
<name>A0A0U3D009_9EURY</name>
<dbReference type="EMBL" id="CP011266">
    <property type="protein sequence ID" value="ALT69892.1"/>
    <property type="molecule type" value="Genomic_DNA"/>
</dbReference>